<keyword evidence="1" id="KW-0732">Signal</keyword>
<dbReference type="SMART" id="SM00028">
    <property type="entry name" value="TPR"/>
    <property type="match status" value="3"/>
</dbReference>
<dbReference type="InterPro" id="IPR011990">
    <property type="entry name" value="TPR-like_helical_dom_sf"/>
</dbReference>
<feature type="signal peptide" evidence="1">
    <location>
        <begin position="1"/>
        <end position="19"/>
    </location>
</feature>
<feature type="chain" id="PRO_5046359565" evidence="1">
    <location>
        <begin position="20"/>
        <end position="333"/>
    </location>
</feature>
<evidence type="ECO:0000313" key="2">
    <source>
        <dbReference type="EMBL" id="MFC4262726.1"/>
    </source>
</evidence>
<dbReference type="InterPro" id="IPR019734">
    <property type="entry name" value="TPR_rpt"/>
</dbReference>
<proteinExistence type="predicted"/>
<reference evidence="3" key="1">
    <citation type="journal article" date="2019" name="Int. J. Syst. Evol. Microbiol.">
        <title>The Global Catalogue of Microorganisms (GCM) 10K type strain sequencing project: providing services to taxonomists for standard genome sequencing and annotation.</title>
        <authorList>
            <consortium name="The Broad Institute Genomics Platform"/>
            <consortium name="The Broad Institute Genome Sequencing Center for Infectious Disease"/>
            <person name="Wu L."/>
            <person name="Ma J."/>
        </authorList>
    </citation>
    <scope>NUCLEOTIDE SEQUENCE [LARGE SCALE GENOMIC DNA]</scope>
    <source>
        <strain evidence="3">CECT 8289</strain>
    </source>
</reference>
<accession>A0ABV8QR91</accession>
<evidence type="ECO:0000313" key="3">
    <source>
        <dbReference type="Proteomes" id="UP001595907"/>
    </source>
</evidence>
<protein>
    <submittedName>
        <fullName evidence="2">Tetratricopeptide repeat protein</fullName>
    </submittedName>
</protein>
<organism evidence="2 3">
    <name type="scientific">Ferruginibacter yonginensis</name>
    <dbReference type="NCBI Taxonomy" id="1310416"/>
    <lineage>
        <taxon>Bacteria</taxon>
        <taxon>Pseudomonadati</taxon>
        <taxon>Bacteroidota</taxon>
        <taxon>Chitinophagia</taxon>
        <taxon>Chitinophagales</taxon>
        <taxon>Chitinophagaceae</taxon>
        <taxon>Ferruginibacter</taxon>
    </lineage>
</organism>
<dbReference type="Proteomes" id="UP001595907">
    <property type="component" value="Unassembled WGS sequence"/>
</dbReference>
<comment type="caution">
    <text evidence="2">The sequence shown here is derived from an EMBL/GenBank/DDBJ whole genome shotgun (WGS) entry which is preliminary data.</text>
</comment>
<evidence type="ECO:0000256" key="1">
    <source>
        <dbReference type="SAM" id="SignalP"/>
    </source>
</evidence>
<dbReference type="SUPFAM" id="SSF48452">
    <property type="entry name" value="TPR-like"/>
    <property type="match status" value="1"/>
</dbReference>
<sequence length="333" mass="38795">MKKFTFSLLLLFTNYLPLAAQTVAELQETAKTFMRQGDYTNAIVVLKRTYQMAPDNIQLAKDLALCYYFQKDYYTGLQIINPVLDNKNADDQCYQIAGNMYRQQDKLSDCEKLYKKALKRFADSGPLYNDLGEVQLANKNTDAIKTWEKGIEVDPTYSKNYYNAAKFYFYSLDKVWALIYGEIFINMETNTARTAEIKEILLNGYKKLFTDVDIEKANKDKTAFTVQYVQVMNKQASLATSGINTETLTMIRTRFIIDWFNSSNKPAFKLFDLHQQLLKEGMFDAYNQWIFTAADNLSAYENWIKTHPAETTQFLNFQKARTLKMTSDQYYHK</sequence>
<dbReference type="Pfam" id="PF12895">
    <property type="entry name" value="ANAPC3"/>
    <property type="match status" value="1"/>
</dbReference>
<keyword evidence="3" id="KW-1185">Reference proteome</keyword>
<gene>
    <name evidence="2" type="ORF">ACFOWM_07550</name>
</gene>
<dbReference type="Gene3D" id="1.25.40.10">
    <property type="entry name" value="Tetratricopeptide repeat domain"/>
    <property type="match status" value="1"/>
</dbReference>
<dbReference type="EMBL" id="JBHSCZ010000002">
    <property type="protein sequence ID" value="MFC4262726.1"/>
    <property type="molecule type" value="Genomic_DNA"/>
</dbReference>
<name>A0ABV8QR91_9BACT</name>
<dbReference type="RefSeq" id="WP_379708453.1">
    <property type="nucleotide sequence ID" value="NZ_JBHSCZ010000002.1"/>
</dbReference>